<dbReference type="PROSITE" id="PS00922">
    <property type="entry name" value="TRANSGLYCOSYLASE"/>
    <property type="match status" value="1"/>
</dbReference>
<dbReference type="GO" id="GO:0016020">
    <property type="term" value="C:membrane"/>
    <property type="evidence" value="ECO:0007669"/>
    <property type="project" value="InterPro"/>
</dbReference>
<keyword evidence="5" id="KW-1185">Reference proteome</keyword>
<evidence type="ECO:0000259" key="3">
    <source>
        <dbReference type="Pfam" id="PF01464"/>
    </source>
</evidence>
<dbReference type="PANTHER" id="PTHR37423">
    <property type="entry name" value="SOLUBLE LYTIC MUREIN TRANSGLYCOSYLASE-RELATED"/>
    <property type="match status" value="1"/>
</dbReference>
<comment type="caution">
    <text evidence="4">The sequence shown here is derived from an EMBL/GenBank/DDBJ whole genome shotgun (WGS) entry which is preliminary data.</text>
</comment>
<dbReference type="InterPro" id="IPR008258">
    <property type="entry name" value="Transglycosylase_SLT_dom_1"/>
</dbReference>
<dbReference type="PANTHER" id="PTHR37423:SF2">
    <property type="entry name" value="MEMBRANE-BOUND LYTIC MUREIN TRANSGLYCOSYLASE C"/>
    <property type="match status" value="1"/>
</dbReference>
<dbReference type="SUPFAM" id="SSF53955">
    <property type="entry name" value="Lysozyme-like"/>
    <property type="match status" value="1"/>
</dbReference>
<protein>
    <submittedName>
        <fullName evidence="4">Lytic transglycosylase</fullName>
    </submittedName>
</protein>
<dbReference type="AlphaFoldDB" id="A0A2U1K5A4"/>
<comment type="similarity">
    <text evidence="1">Belongs to the transglycosylase Slt family.</text>
</comment>
<feature type="region of interest" description="Disordered" evidence="2">
    <location>
        <begin position="69"/>
        <end position="90"/>
    </location>
</feature>
<gene>
    <name evidence="4" type="ORF">DCC39_04465</name>
</gene>
<feature type="compositionally biased region" description="Polar residues" evidence="2">
    <location>
        <begin position="69"/>
        <end position="88"/>
    </location>
</feature>
<dbReference type="CDD" id="cd00254">
    <property type="entry name" value="LT-like"/>
    <property type="match status" value="1"/>
</dbReference>
<feature type="domain" description="Transglycosylase SLT" evidence="3">
    <location>
        <begin position="96"/>
        <end position="204"/>
    </location>
</feature>
<organism evidence="4 5">
    <name type="scientific">Pueribacillus theae</name>
    <dbReference type="NCBI Taxonomy" id="2171751"/>
    <lineage>
        <taxon>Bacteria</taxon>
        <taxon>Bacillati</taxon>
        <taxon>Bacillota</taxon>
        <taxon>Bacilli</taxon>
        <taxon>Bacillales</taxon>
        <taxon>Bacillaceae</taxon>
        <taxon>Pueribacillus</taxon>
    </lineage>
</organism>
<dbReference type="Gene3D" id="1.10.530.10">
    <property type="match status" value="1"/>
</dbReference>
<evidence type="ECO:0000256" key="2">
    <source>
        <dbReference type="SAM" id="MobiDB-lite"/>
    </source>
</evidence>
<dbReference type="Pfam" id="PF01464">
    <property type="entry name" value="SLT"/>
    <property type="match status" value="1"/>
</dbReference>
<proteinExistence type="inferred from homology"/>
<evidence type="ECO:0000256" key="1">
    <source>
        <dbReference type="ARBA" id="ARBA00007734"/>
    </source>
</evidence>
<evidence type="ECO:0000313" key="4">
    <source>
        <dbReference type="EMBL" id="PWA12696.1"/>
    </source>
</evidence>
<dbReference type="RefSeq" id="WP_116553687.1">
    <property type="nucleotide sequence ID" value="NZ_QCZG01000006.1"/>
</dbReference>
<reference evidence="4 5" key="1">
    <citation type="submission" date="2018-04" db="EMBL/GenBank/DDBJ databases">
        <title>Camelliibacillus theae gen. nov., sp. nov., isolated from Pu'er tea.</title>
        <authorList>
            <person name="Niu L."/>
        </authorList>
    </citation>
    <scope>NUCLEOTIDE SEQUENCE [LARGE SCALE GENOMIC DNA]</scope>
    <source>
        <strain evidence="4 5">T8</strain>
    </source>
</reference>
<sequence>MRLQFLQPLIQMQNVQQFNEQNSNNPSFDGLFSLLLSSELARRNMAIPLFGSKVLPDSFAAHALSNRTSLHPSASRNGHPPQSDQSTDIGGKYRSLIENAGKKYGVDPKLIQSVIKHESNFNPHAKSQAGALGLMQLMPKTASYLGVVNPLDPVQNIEGGTKYLKQMLDKYNGNKTLALAAYNAGPGNVDRYNGIPPFKETQNYVKKVLHSYVNA</sequence>
<dbReference type="Proteomes" id="UP000245998">
    <property type="component" value="Unassembled WGS sequence"/>
</dbReference>
<dbReference type="InterPro" id="IPR023346">
    <property type="entry name" value="Lysozyme-like_dom_sf"/>
</dbReference>
<dbReference type="InterPro" id="IPR000189">
    <property type="entry name" value="Transglyc_AS"/>
</dbReference>
<dbReference type="OrthoDB" id="9815002at2"/>
<dbReference type="EMBL" id="QCZG01000006">
    <property type="protein sequence ID" value="PWA12696.1"/>
    <property type="molecule type" value="Genomic_DNA"/>
</dbReference>
<accession>A0A2U1K5A4</accession>
<name>A0A2U1K5A4_9BACI</name>
<dbReference type="GO" id="GO:0000270">
    <property type="term" value="P:peptidoglycan metabolic process"/>
    <property type="evidence" value="ECO:0007669"/>
    <property type="project" value="InterPro"/>
</dbReference>
<dbReference type="GO" id="GO:0008933">
    <property type="term" value="F:peptidoglycan lytic transglycosylase activity"/>
    <property type="evidence" value="ECO:0007669"/>
    <property type="project" value="InterPro"/>
</dbReference>
<evidence type="ECO:0000313" key="5">
    <source>
        <dbReference type="Proteomes" id="UP000245998"/>
    </source>
</evidence>